<evidence type="ECO:0000313" key="1">
    <source>
        <dbReference type="EMBL" id="ABJ08308.1"/>
    </source>
</evidence>
<dbReference type="AlphaFoldDB" id="Q07IC6"/>
<sequence>MSTMTLQAAPSACPAPNGAGDEAAYAAKLAAANINPRTYLATDYLNHFNEAIMLLEMIPDMPECYEDIVAWQPLSYAEHFTASNFKDRDLAIEAYERADPGIRGDFDDLTNNMTVILLEVAKAMAEVQHDWTRAVLAENAVRWLKPMVAHAGGIINGQGNDADIDYIMTH</sequence>
<dbReference type="eggNOG" id="ENOG5032HB8">
    <property type="taxonomic scope" value="Bacteria"/>
</dbReference>
<dbReference type="OrthoDB" id="7172864at2"/>
<dbReference type="EMBL" id="CP000463">
    <property type="protein sequence ID" value="ABJ08308.1"/>
    <property type="molecule type" value="Genomic_DNA"/>
</dbReference>
<accession>Q07IC6</accession>
<dbReference type="HOGENOM" id="CLU_124286_1_0_5"/>
<dbReference type="KEGG" id="rpe:RPE_4384"/>
<reference evidence="1" key="1">
    <citation type="submission" date="2006-09" db="EMBL/GenBank/DDBJ databases">
        <title>Complete sequence of Rhodopseudomonas palustris BisA53.</title>
        <authorList>
            <consortium name="US DOE Joint Genome Institute"/>
            <person name="Copeland A."/>
            <person name="Lucas S."/>
            <person name="Lapidus A."/>
            <person name="Barry K."/>
            <person name="Detter J.C."/>
            <person name="Glavina del Rio T."/>
            <person name="Hammon N."/>
            <person name="Israni S."/>
            <person name="Dalin E."/>
            <person name="Tice H."/>
            <person name="Pitluck S."/>
            <person name="Chain P."/>
            <person name="Malfatti S."/>
            <person name="Shin M."/>
            <person name="Vergez L."/>
            <person name="Schmutz J."/>
            <person name="Larimer F."/>
            <person name="Land M."/>
            <person name="Hauser L."/>
            <person name="Pelletier D.A."/>
            <person name="Kyrpides N."/>
            <person name="Kim E."/>
            <person name="Harwood C.S."/>
            <person name="Oda Y."/>
            <person name="Richardson P."/>
        </authorList>
    </citation>
    <scope>NUCLEOTIDE SEQUENCE [LARGE SCALE GENOMIC DNA]</scope>
    <source>
        <strain evidence="1">BisA53</strain>
    </source>
</reference>
<proteinExistence type="predicted"/>
<gene>
    <name evidence="1" type="ordered locus">RPE_4384</name>
</gene>
<name>Q07IC6_RHOP5</name>
<organism evidence="1">
    <name type="scientific">Rhodopseudomonas palustris (strain BisA53)</name>
    <dbReference type="NCBI Taxonomy" id="316055"/>
    <lineage>
        <taxon>Bacteria</taxon>
        <taxon>Pseudomonadati</taxon>
        <taxon>Pseudomonadota</taxon>
        <taxon>Alphaproteobacteria</taxon>
        <taxon>Hyphomicrobiales</taxon>
        <taxon>Nitrobacteraceae</taxon>
        <taxon>Rhodopseudomonas</taxon>
    </lineage>
</organism>
<protein>
    <submittedName>
        <fullName evidence="1">Uncharacterized protein</fullName>
    </submittedName>
</protein>
<dbReference type="STRING" id="316055.RPE_4384"/>